<dbReference type="Pfam" id="PF00395">
    <property type="entry name" value="SLH"/>
    <property type="match status" value="3"/>
</dbReference>
<feature type="chain" id="PRO_5046934767" evidence="1">
    <location>
        <begin position="29"/>
        <end position="376"/>
    </location>
</feature>
<keyword evidence="4" id="KW-1185">Reference proteome</keyword>
<comment type="caution">
    <text evidence="3">The sequence shown here is derived from an EMBL/GenBank/DDBJ whole genome shotgun (WGS) entry which is preliminary data.</text>
</comment>
<evidence type="ECO:0000313" key="3">
    <source>
        <dbReference type="EMBL" id="MBD7986256.1"/>
    </source>
</evidence>
<evidence type="ECO:0000259" key="2">
    <source>
        <dbReference type="PROSITE" id="PS51272"/>
    </source>
</evidence>
<protein>
    <submittedName>
        <fullName evidence="3">S-layer homology domain-containing protein</fullName>
    </submittedName>
</protein>
<dbReference type="RefSeq" id="WP_191696082.1">
    <property type="nucleotide sequence ID" value="NZ_JACSQN010000026.1"/>
</dbReference>
<dbReference type="PROSITE" id="PS51272">
    <property type="entry name" value="SLH"/>
    <property type="match status" value="3"/>
</dbReference>
<dbReference type="InterPro" id="IPR051465">
    <property type="entry name" value="Cell_Envelope_Struct_Comp"/>
</dbReference>
<accession>A0ABR8UE30</accession>
<dbReference type="PANTHER" id="PTHR43308:SF1">
    <property type="entry name" value="OUTER MEMBRANE PROTEIN ALPHA"/>
    <property type="match status" value="1"/>
</dbReference>
<dbReference type="Proteomes" id="UP000626786">
    <property type="component" value="Unassembled WGS sequence"/>
</dbReference>
<sequence length="376" mass="43229">MKNKLWKMAMAMVLILPVLIMPPAVVDAAVKESFSDVSKKNPYYDMIHEMRDEKVISGYPDGTFKPKEKINRKQAAALVNRIVKLPVRKKFVAFKDVSTKNPYFNDIKKVQQAGIFEPDAKGNFYPNKKITRAEMAKVLTIAFDLKEVSQYDFLDVPRSHPMSEYIRAMYAADITTGDGGIFYPDIAVSRDHYAVFLYRTLHRNDPFDPENPEKPLPGQLTTALPEYLQLGEYKVAEAMLRMMGQKVTHYPADYLITDPIKDGPNGDMREVELYANQFGKYDEMAKQNILYLKKFAKEDSVVGTMLDRWLAGDFSQVVDDYRTLRRMTDDDYGNCASDVCQDDFLNARTKRAEEYFLKTIAGEEAVKRYHTEWGTE</sequence>
<name>A0ABR8UE30_9BACL</name>
<organism evidence="3 4">
    <name type="scientific">Sporosarcina quadrami</name>
    <dbReference type="NCBI Taxonomy" id="2762234"/>
    <lineage>
        <taxon>Bacteria</taxon>
        <taxon>Bacillati</taxon>
        <taxon>Bacillota</taxon>
        <taxon>Bacilli</taxon>
        <taxon>Bacillales</taxon>
        <taxon>Caryophanaceae</taxon>
        <taxon>Sporosarcina</taxon>
    </lineage>
</organism>
<dbReference type="PANTHER" id="PTHR43308">
    <property type="entry name" value="OUTER MEMBRANE PROTEIN ALPHA-RELATED"/>
    <property type="match status" value="1"/>
</dbReference>
<feature type="domain" description="SLH" evidence="2">
    <location>
        <begin position="149"/>
        <end position="211"/>
    </location>
</feature>
<dbReference type="EMBL" id="JACSQN010000026">
    <property type="protein sequence ID" value="MBD7986256.1"/>
    <property type="molecule type" value="Genomic_DNA"/>
</dbReference>
<feature type="signal peptide" evidence="1">
    <location>
        <begin position="1"/>
        <end position="28"/>
    </location>
</feature>
<feature type="domain" description="SLH" evidence="2">
    <location>
        <begin position="30"/>
        <end position="93"/>
    </location>
</feature>
<feature type="domain" description="SLH" evidence="2">
    <location>
        <begin position="94"/>
        <end position="148"/>
    </location>
</feature>
<keyword evidence="1" id="KW-0732">Signal</keyword>
<evidence type="ECO:0000313" key="4">
    <source>
        <dbReference type="Proteomes" id="UP000626786"/>
    </source>
</evidence>
<dbReference type="InterPro" id="IPR001119">
    <property type="entry name" value="SLH_dom"/>
</dbReference>
<reference evidence="3 4" key="1">
    <citation type="submission" date="2020-08" db="EMBL/GenBank/DDBJ databases">
        <title>A Genomic Blueprint of the Chicken Gut Microbiome.</title>
        <authorList>
            <person name="Gilroy R."/>
            <person name="Ravi A."/>
            <person name="Getino M."/>
            <person name="Pursley I."/>
            <person name="Horton D.L."/>
            <person name="Alikhan N.-F."/>
            <person name="Baker D."/>
            <person name="Gharbi K."/>
            <person name="Hall N."/>
            <person name="Watson M."/>
            <person name="Adriaenssens E.M."/>
            <person name="Foster-Nyarko E."/>
            <person name="Jarju S."/>
            <person name="Secka A."/>
            <person name="Antonio M."/>
            <person name="Oren A."/>
            <person name="Chaudhuri R."/>
            <person name="La Ragione R.M."/>
            <person name="Hildebrand F."/>
            <person name="Pallen M.J."/>
        </authorList>
    </citation>
    <scope>NUCLEOTIDE SEQUENCE [LARGE SCALE GENOMIC DNA]</scope>
    <source>
        <strain evidence="3 4">Sa2YVA2</strain>
    </source>
</reference>
<proteinExistence type="predicted"/>
<gene>
    <name evidence="3" type="ORF">H9649_16925</name>
</gene>
<evidence type="ECO:0000256" key="1">
    <source>
        <dbReference type="SAM" id="SignalP"/>
    </source>
</evidence>